<sequence>MKTLPMEVLDESHYGDLGDLGSTTLGREVTAITLQDQVREKLRQGEVMTGWRSDRKVEIGWRSDEWVEKGWKSGERMEK</sequence>
<dbReference type="AlphaFoldDB" id="A0AAE1EN65"/>
<name>A0AAE1EN65_PETCI</name>
<evidence type="ECO:0000313" key="1">
    <source>
        <dbReference type="EMBL" id="KAK3856785.1"/>
    </source>
</evidence>
<reference evidence="1" key="1">
    <citation type="submission" date="2023-10" db="EMBL/GenBank/DDBJ databases">
        <title>Genome assemblies of two species of porcelain crab, Petrolisthes cinctipes and Petrolisthes manimaculis (Anomura: Porcellanidae).</title>
        <authorList>
            <person name="Angst P."/>
        </authorList>
    </citation>
    <scope>NUCLEOTIDE SEQUENCE</scope>
    <source>
        <strain evidence="1">PB745_01</strain>
        <tissue evidence="1">Gill</tissue>
    </source>
</reference>
<accession>A0AAE1EN65</accession>
<organism evidence="1 2">
    <name type="scientific">Petrolisthes cinctipes</name>
    <name type="common">Flat porcelain crab</name>
    <dbReference type="NCBI Taxonomy" id="88211"/>
    <lineage>
        <taxon>Eukaryota</taxon>
        <taxon>Metazoa</taxon>
        <taxon>Ecdysozoa</taxon>
        <taxon>Arthropoda</taxon>
        <taxon>Crustacea</taxon>
        <taxon>Multicrustacea</taxon>
        <taxon>Malacostraca</taxon>
        <taxon>Eumalacostraca</taxon>
        <taxon>Eucarida</taxon>
        <taxon>Decapoda</taxon>
        <taxon>Pleocyemata</taxon>
        <taxon>Anomura</taxon>
        <taxon>Galatheoidea</taxon>
        <taxon>Porcellanidae</taxon>
        <taxon>Petrolisthes</taxon>
    </lineage>
</organism>
<gene>
    <name evidence="1" type="ORF">Pcinc_036914</name>
</gene>
<protein>
    <submittedName>
        <fullName evidence="1">Uncharacterized protein</fullName>
    </submittedName>
</protein>
<comment type="caution">
    <text evidence="1">The sequence shown here is derived from an EMBL/GenBank/DDBJ whole genome shotgun (WGS) entry which is preliminary data.</text>
</comment>
<dbReference type="EMBL" id="JAWQEG010005786">
    <property type="protein sequence ID" value="KAK3856785.1"/>
    <property type="molecule type" value="Genomic_DNA"/>
</dbReference>
<dbReference type="Proteomes" id="UP001286313">
    <property type="component" value="Unassembled WGS sequence"/>
</dbReference>
<keyword evidence="2" id="KW-1185">Reference proteome</keyword>
<proteinExistence type="predicted"/>
<evidence type="ECO:0000313" key="2">
    <source>
        <dbReference type="Proteomes" id="UP001286313"/>
    </source>
</evidence>